<dbReference type="GO" id="GO:0022857">
    <property type="term" value="F:transmembrane transporter activity"/>
    <property type="evidence" value="ECO:0007669"/>
    <property type="project" value="InterPro"/>
</dbReference>
<keyword evidence="3 6" id="KW-0812">Transmembrane</keyword>
<evidence type="ECO:0000313" key="8">
    <source>
        <dbReference type="Proteomes" id="UP000005089"/>
    </source>
</evidence>
<gene>
    <name evidence="7" type="primary">ampG</name>
    <name evidence="7" type="ORF">OFBG_01691</name>
</gene>
<evidence type="ECO:0000256" key="2">
    <source>
        <dbReference type="ARBA" id="ARBA00022448"/>
    </source>
</evidence>
<keyword evidence="4 6" id="KW-1133">Transmembrane helix</keyword>
<dbReference type="HOGENOM" id="CLU_029352_1_2_4"/>
<feature type="transmembrane region" description="Helical" evidence="6">
    <location>
        <begin position="83"/>
        <end position="102"/>
    </location>
</feature>
<dbReference type="RefSeq" id="WP_005882012.1">
    <property type="nucleotide sequence ID" value="NZ_CP019430.1"/>
</dbReference>
<dbReference type="EMBL" id="GG658170">
    <property type="protein sequence ID" value="EEO30663.1"/>
    <property type="molecule type" value="Genomic_DNA"/>
</dbReference>
<dbReference type="InterPro" id="IPR011701">
    <property type="entry name" value="MFS"/>
</dbReference>
<evidence type="ECO:0000256" key="5">
    <source>
        <dbReference type="ARBA" id="ARBA00023136"/>
    </source>
</evidence>
<dbReference type="Gene3D" id="1.20.1250.20">
    <property type="entry name" value="MFS general substrate transporter like domains"/>
    <property type="match status" value="2"/>
</dbReference>
<keyword evidence="2" id="KW-0813">Transport</keyword>
<evidence type="ECO:0000256" key="4">
    <source>
        <dbReference type="ARBA" id="ARBA00022989"/>
    </source>
</evidence>
<name>C3XBT7_OXAFO</name>
<comment type="subcellular location">
    <subcellularLocation>
        <location evidence="1">Membrane</location>
        <topology evidence="1">Multi-pass membrane protein</topology>
    </subcellularLocation>
</comment>
<proteinExistence type="predicted"/>
<evidence type="ECO:0000313" key="7">
    <source>
        <dbReference type="EMBL" id="EEO30663.1"/>
    </source>
</evidence>
<accession>C3XBT7</accession>
<dbReference type="eggNOG" id="COG2814">
    <property type="taxonomic scope" value="Bacteria"/>
</dbReference>
<feature type="transmembrane region" description="Helical" evidence="6">
    <location>
        <begin position="319"/>
        <end position="344"/>
    </location>
</feature>
<dbReference type="InterPro" id="IPR036259">
    <property type="entry name" value="MFS_trans_sf"/>
</dbReference>
<dbReference type="GeneID" id="77134309"/>
<sequence length="417" mass="45950">MSLDKKWKAILDPRLLICVFLGFSSGLPLFILLTLLQAWLTKSGLSIKSLGLFALVMFPYTWKFLWAPLMDRYSFPLLGRRRGWMALTQILLFFCIGFLGWLDPVTELTMVAILTTVIAFLSSSQDIVVDAFRRELLPDEEQGLGSAIHVNAYRVSGMVPGALSLILADMMSWSGVFWVTAAFMLPGLICTLVISEPKIHGAPPKTIREAVVLPFTEFIGRAGWKSALFILSFIFLYKLGDSLATALATKFYLDLGFTMTQIGVIAKTTGFWASLIGGLLGGIWIIGLGINRALWVFGAVQALAILGFSWMSLEGPNPMLLAAVIGFEAFGVSLGTAAFVAYIATTTDERYTATQFALFTSLAAVPRTFINASAGYIVDQTGWFMFFNLCFILALPGMMLLPKIAPWRQKRHLAQEQ</sequence>
<dbReference type="AlphaFoldDB" id="C3XBT7"/>
<feature type="transmembrane region" description="Helical" evidence="6">
    <location>
        <begin position="294"/>
        <end position="313"/>
    </location>
</feature>
<dbReference type="PANTHER" id="PTHR12778:SF10">
    <property type="entry name" value="MAJOR FACILITATOR SUPERFAMILY DOMAIN-CONTAINING PROTEIN 3"/>
    <property type="match status" value="1"/>
</dbReference>
<dbReference type="InterPro" id="IPR004752">
    <property type="entry name" value="AmpG_permease/AT-1"/>
</dbReference>
<dbReference type="SUPFAM" id="SSF103473">
    <property type="entry name" value="MFS general substrate transporter"/>
    <property type="match status" value="1"/>
</dbReference>
<reference evidence="7 8" key="1">
    <citation type="submission" date="2009-02" db="EMBL/GenBank/DDBJ databases">
        <title>The Genome Sequence of Oxalobacter formigenes OXCC13.</title>
        <authorList>
            <consortium name="The Broad Institute Genome Sequencing Platform"/>
            <person name="Ward D."/>
            <person name="Young S.K."/>
            <person name="Kodira C.D."/>
            <person name="Zeng Q."/>
            <person name="Koehrsen M."/>
            <person name="Alvarado L."/>
            <person name="Berlin A."/>
            <person name="Borenstein D."/>
            <person name="Chen Z."/>
            <person name="Engels R."/>
            <person name="Freedman E."/>
            <person name="Gellesch M."/>
            <person name="Goldberg J."/>
            <person name="Griggs A."/>
            <person name="Gujja S."/>
            <person name="Heiman D."/>
            <person name="Hepburn T."/>
            <person name="Howarth C."/>
            <person name="Jen D."/>
            <person name="Larson L."/>
            <person name="Lewis B."/>
            <person name="Mehta T."/>
            <person name="Park D."/>
            <person name="Pearson M."/>
            <person name="Roberts A."/>
            <person name="Saif S."/>
            <person name="Shea T."/>
            <person name="Shenoy N."/>
            <person name="Sisk P."/>
            <person name="Stolte C."/>
            <person name="Sykes S."/>
            <person name="Walk T."/>
            <person name="White J."/>
            <person name="Yandava C."/>
            <person name="Allison M.J."/>
            <person name="Lander E."/>
            <person name="Nusbaum C."/>
            <person name="Galagan J."/>
            <person name="Birren B."/>
        </authorList>
    </citation>
    <scope>NUCLEOTIDE SEQUENCE [LARGE SCALE GENOMIC DNA]</scope>
    <source>
        <strain evidence="7 8">OXCC13</strain>
    </source>
</reference>
<dbReference type="Proteomes" id="UP000005089">
    <property type="component" value="Unassembled WGS sequence"/>
</dbReference>
<dbReference type="Pfam" id="PF07690">
    <property type="entry name" value="MFS_1"/>
    <property type="match status" value="1"/>
</dbReference>
<dbReference type="PANTHER" id="PTHR12778">
    <property type="entry name" value="SOLUTE CARRIER FAMILY 33 ACETYL-COA TRANSPORTER -RELATED"/>
    <property type="match status" value="1"/>
</dbReference>
<feature type="transmembrane region" description="Helical" evidence="6">
    <location>
        <begin position="15"/>
        <end position="39"/>
    </location>
</feature>
<feature type="transmembrane region" description="Helical" evidence="6">
    <location>
        <begin position="45"/>
        <end position="62"/>
    </location>
</feature>
<dbReference type="NCBIfam" id="TIGR00901">
    <property type="entry name" value="2A0125"/>
    <property type="match status" value="1"/>
</dbReference>
<dbReference type="STRING" id="847.BRW83_0401"/>
<feature type="transmembrane region" description="Helical" evidence="6">
    <location>
        <begin position="356"/>
        <end position="377"/>
    </location>
</feature>
<dbReference type="GO" id="GO:0016020">
    <property type="term" value="C:membrane"/>
    <property type="evidence" value="ECO:0007669"/>
    <property type="project" value="UniProtKB-SubCell"/>
</dbReference>
<dbReference type="CDD" id="cd17486">
    <property type="entry name" value="MFS_AmpG_like"/>
    <property type="match status" value="1"/>
</dbReference>
<evidence type="ECO:0000256" key="1">
    <source>
        <dbReference type="ARBA" id="ARBA00004141"/>
    </source>
</evidence>
<keyword evidence="5 6" id="KW-0472">Membrane</keyword>
<feature type="transmembrane region" description="Helical" evidence="6">
    <location>
        <begin position="227"/>
        <end position="249"/>
    </location>
</feature>
<evidence type="ECO:0000256" key="6">
    <source>
        <dbReference type="SAM" id="Phobius"/>
    </source>
</evidence>
<protein>
    <submittedName>
        <fullName evidence="7">Protein AmpG</fullName>
    </submittedName>
</protein>
<evidence type="ECO:0000256" key="3">
    <source>
        <dbReference type="ARBA" id="ARBA00022692"/>
    </source>
</evidence>
<feature type="transmembrane region" description="Helical" evidence="6">
    <location>
        <begin position="176"/>
        <end position="195"/>
    </location>
</feature>
<feature type="transmembrane region" description="Helical" evidence="6">
    <location>
        <begin position="383"/>
        <end position="401"/>
    </location>
</feature>
<keyword evidence="8" id="KW-1185">Reference proteome</keyword>
<dbReference type="OrthoDB" id="9787815at2"/>
<feature type="transmembrane region" description="Helical" evidence="6">
    <location>
        <begin position="269"/>
        <end position="287"/>
    </location>
</feature>
<organism evidence="7 8">
    <name type="scientific">Oxalobacter formigenes OXCC13</name>
    <dbReference type="NCBI Taxonomy" id="556269"/>
    <lineage>
        <taxon>Bacteria</taxon>
        <taxon>Pseudomonadati</taxon>
        <taxon>Pseudomonadota</taxon>
        <taxon>Betaproteobacteria</taxon>
        <taxon>Burkholderiales</taxon>
        <taxon>Oxalobacteraceae</taxon>
        <taxon>Oxalobacter</taxon>
    </lineage>
</organism>